<dbReference type="RefSeq" id="WP_155463139.1">
    <property type="nucleotide sequence ID" value="NZ_WNKY01000006.1"/>
</dbReference>
<dbReference type="OrthoDB" id="9812084at2"/>
<evidence type="ECO:0000256" key="4">
    <source>
        <dbReference type="ARBA" id="ARBA00022989"/>
    </source>
</evidence>
<sequence length="207" mass="21904">MNILLSMAAFALASSISPGPVNIVALSSGAQHGFRASMRHVTGATVGFTLLLWLTGVGLHQLLARAPALMQATQLAGVAFLLWMAWKLARDDGALDLDGSARRPSLLAGAAMQWLNPKAWVAAVAGMSAFAANGEAALVWQFTALYFVVCYVSIACWAWAGTFLRRRLNDAAGMRRFNRAMALLLAASALYLLLSGDTGPVSPPQTV</sequence>
<keyword evidence="2" id="KW-1003">Cell membrane</keyword>
<accession>A0A6L6PEZ6</accession>
<comment type="subcellular location">
    <subcellularLocation>
        <location evidence="1">Cell membrane</location>
        <topology evidence="1">Multi-pass membrane protein</topology>
    </subcellularLocation>
</comment>
<feature type="transmembrane region" description="Helical" evidence="6">
    <location>
        <begin position="41"/>
        <end position="59"/>
    </location>
</feature>
<evidence type="ECO:0000256" key="2">
    <source>
        <dbReference type="ARBA" id="ARBA00022475"/>
    </source>
</evidence>
<feature type="transmembrane region" description="Helical" evidence="6">
    <location>
        <begin position="144"/>
        <end position="164"/>
    </location>
</feature>
<comment type="caution">
    <text evidence="7">The sequence shown here is derived from an EMBL/GenBank/DDBJ whole genome shotgun (WGS) entry which is preliminary data.</text>
</comment>
<dbReference type="Pfam" id="PF01810">
    <property type="entry name" value="LysE"/>
    <property type="match status" value="1"/>
</dbReference>
<keyword evidence="4 6" id="KW-1133">Transmembrane helix</keyword>
<dbReference type="PANTHER" id="PTHR30086:SF20">
    <property type="entry name" value="ARGININE EXPORTER PROTEIN ARGO-RELATED"/>
    <property type="match status" value="1"/>
</dbReference>
<dbReference type="GO" id="GO:0015171">
    <property type="term" value="F:amino acid transmembrane transporter activity"/>
    <property type="evidence" value="ECO:0007669"/>
    <property type="project" value="TreeGrafter"/>
</dbReference>
<evidence type="ECO:0000313" key="7">
    <source>
        <dbReference type="EMBL" id="MTV37676.1"/>
    </source>
</evidence>
<proteinExistence type="predicted"/>
<evidence type="ECO:0000256" key="6">
    <source>
        <dbReference type="SAM" id="Phobius"/>
    </source>
</evidence>
<evidence type="ECO:0000256" key="1">
    <source>
        <dbReference type="ARBA" id="ARBA00004651"/>
    </source>
</evidence>
<evidence type="ECO:0000256" key="3">
    <source>
        <dbReference type="ARBA" id="ARBA00022692"/>
    </source>
</evidence>
<dbReference type="EMBL" id="WNKY01000006">
    <property type="protein sequence ID" value="MTV37676.1"/>
    <property type="molecule type" value="Genomic_DNA"/>
</dbReference>
<protein>
    <submittedName>
        <fullName evidence="7">LysE family translocator</fullName>
    </submittedName>
</protein>
<feature type="transmembrane region" description="Helical" evidence="6">
    <location>
        <begin position="66"/>
        <end position="86"/>
    </location>
</feature>
<dbReference type="AlphaFoldDB" id="A0A6L6PEZ6"/>
<dbReference type="InterPro" id="IPR001123">
    <property type="entry name" value="LeuE-type"/>
</dbReference>
<keyword evidence="5 6" id="KW-0472">Membrane</keyword>
<keyword evidence="3 6" id="KW-0812">Transmembrane</keyword>
<dbReference type="PANTHER" id="PTHR30086">
    <property type="entry name" value="ARGININE EXPORTER PROTEIN ARGO"/>
    <property type="match status" value="1"/>
</dbReference>
<evidence type="ECO:0000256" key="5">
    <source>
        <dbReference type="ARBA" id="ARBA00023136"/>
    </source>
</evidence>
<name>A0A6L6PEZ6_9BURK</name>
<dbReference type="GO" id="GO:0005886">
    <property type="term" value="C:plasma membrane"/>
    <property type="evidence" value="ECO:0007669"/>
    <property type="project" value="UniProtKB-SubCell"/>
</dbReference>
<feature type="transmembrane region" description="Helical" evidence="6">
    <location>
        <begin position="176"/>
        <end position="194"/>
    </location>
</feature>
<gene>
    <name evidence="7" type="ORF">GM676_08770</name>
</gene>
<keyword evidence="8" id="KW-1185">Reference proteome</keyword>
<organism evidence="7 8">
    <name type="scientific">Duganella radicis</name>
    <dbReference type="NCBI Taxonomy" id="551988"/>
    <lineage>
        <taxon>Bacteria</taxon>
        <taxon>Pseudomonadati</taxon>
        <taxon>Pseudomonadota</taxon>
        <taxon>Betaproteobacteria</taxon>
        <taxon>Burkholderiales</taxon>
        <taxon>Oxalobacteraceae</taxon>
        <taxon>Telluria group</taxon>
        <taxon>Duganella</taxon>
    </lineage>
</organism>
<dbReference type="Proteomes" id="UP000475582">
    <property type="component" value="Unassembled WGS sequence"/>
</dbReference>
<evidence type="ECO:0000313" key="8">
    <source>
        <dbReference type="Proteomes" id="UP000475582"/>
    </source>
</evidence>
<dbReference type="GO" id="GO:0033228">
    <property type="term" value="P:cysteine export across plasma membrane"/>
    <property type="evidence" value="ECO:0007669"/>
    <property type="project" value="TreeGrafter"/>
</dbReference>
<reference evidence="7 8" key="1">
    <citation type="submission" date="2019-11" db="EMBL/GenBank/DDBJ databases">
        <title>Type strains purchased from KCTC, JCM and DSMZ.</title>
        <authorList>
            <person name="Lu H."/>
        </authorList>
    </citation>
    <scope>NUCLEOTIDE SEQUENCE [LARGE SCALE GENOMIC DNA]</scope>
    <source>
        <strain evidence="7 8">KCTC 22382</strain>
    </source>
</reference>